<protein>
    <submittedName>
        <fullName evidence="1">Erythromycin esterase</fullName>
    </submittedName>
</protein>
<gene>
    <name evidence="1" type="ORF">AAP_03893</name>
</gene>
<dbReference type="InterPro" id="IPR052036">
    <property type="entry name" value="Hydrolase/PRTase-associated"/>
</dbReference>
<dbReference type="AlphaFoldDB" id="A0A162I9E7"/>
<dbReference type="SUPFAM" id="SSF159501">
    <property type="entry name" value="EreA/ChaN-like"/>
    <property type="match status" value="1"/>
</dbReference>
<sequence length="454" mass="52176">MSTKLINLMRTSAVELPPIDDPAFAQAFDHLGDYKVVMIGDGSHGTSEFYHARAEITKFLVEKHGFNIVAAEADWPDAEHIDRYVRQRPGPKAPIDSMREPAFQRFPTWMWRNKEVQDFVHWLRDFNAKLEMPERTGFYGLDLYSMGRSLDEVVRYLDRVDPRMATIARERYATLMPWVEEPQQYGLAASYYDSDLASVEHDVIQMLVDLLEKRLEYAARMDDGEEFHSAEQNANIVADAERYYRSMYSIADDSWNLRDSHMFSTLERLLLAKGGMISKAVVWAHNSHIGDARYTSMGRGRDELNIGQLARETFGRDKVALIGCGSHTGTVAASHDWGDDMQIMNVNPSRNDSWEFLAHKTGLPSFYLPLREGIANKDLLAEIEEESPRLERFIGVIYRPLTERQSHYSSAWIKDQLDGYIWFEDSQAVRLLEPQEKIQPKTALGVDETYPFAL</sequence>
<evidence type="ECO:0000313" key="2">
    <source>
        <dbReference type="Proteomes" id="UP000242877"/>
    </source>
</evidence>
<accession>A0A162I9E7</accession>
<dbReference type="Proteomes" id="UP000242877">
    <property type="component" value="Unassembled WGS sequence"/>
</dbReference>
<dbReference type="OrthoDB" id="413649at2759"/>
<organism evidence="1 2">
    <name type="scientific">Ascosphaera apis ARSEF 7405</name>
    <dbReference type="NCBI Taxonomy" id="392613"/>
    <lineage>
        <taxon>Eukaryota</taxon>
        <taxon>Fungi</taxon>
        <taxon>Dikarya</taxon>
        <taxon>Ascomycota</taxon>
        <taxon>Pezizomycotina</taxon>
        <taxon>Eurotiomycetes</taxon>
        <taxon>Eurotiomycetidae</taxon>
        <taxon>Onygenales</taxon>
        <taxon>Ascosphaeraceae</taxon>
        <taxon>Ascosphaera</taxon>
    </lineage>
</organism>
<dbReference type="Gene3D" id="3.40.1660.10">
    <property type="entry name" value="EreA-like (biosynthetic domain)"/>
    <property type="match status" value="1"/>
</dbReference>
<comment type="caution">
    <text evidence="1">The sequence shown here is derived from an EMBL/GenBank/DDBJ whole genome shotgun (WGS) entry which is preliminary data.</text>
</comment>
<dbReference type="InterPro" id="IPR007815">
    <property type="entry name" value="Emycin_Estase"/>
</dbReference>
<dbReference type="VEuPathDB" id="FungiDB:AAP_03893"/>
<dbReference type="PIRSF" id="PIRSF036794">
    <property type="entry name" value="UCP_erythr_ester"/>
    <property type="match status" value="1"/>
</dbReference>
<dbReference type="InterPro" id="IPR014622">
    <property type="entry name" value="UCP036794_erythomycin"/>
</dbReference>
<dbReference type="EMBL" id="AZGZ01000017">
    <property type="protein sequence ID" value="KZZ90363.1"/>
    <property type="molecule type" value="Genomic_DNA"/>
</dbReference>
<dbReference type="GO" id="GO:0046677">
    <property type="term" value="P:response to antibiotic"/>
    <property type="evidence" value="ECO:0007669"/>
    <property type="project" value="InterPro"/>
</dbReference>
<dbReference type="PANTHER" id="PTHR31299">
    <property type="entry name" value="ESTERASE, PUTATIVE (AFU_ORTHOLOGUE AFUA_1G05850)-RELATED"/>
    <property type="match status" value="1"/>
</dbReference>
<dbReference type="CDD" id="cd14728">
    <property type="entry name" value="Ere-like"/>
    <property type="match status" value="1"/>
</dbReference>
<reference evidence="1 2" key="1">
    <citation type="journal article" date="2016" name="Genome Biol. Evol.">
        <title>Divergent and convergent evolution of fungal pathogenicity.</title>
        <authorList>
            <person name="Shang Y."/>
            <person name="Xiao G."/>
            <person name="Zheng P."/>
            <person name="Cen K."/>
            <person name="Zhan S."/>
            <person name="Wang C."/>
        </authorList>
    </citation>
    <scope>NUCLEOTIDE SEQUENCE [LARGE SCALE GENOMIC DNA]</scope>
    <source>
        <strain evidence="1 2">ARSEF 7405</strain>
    </source>
</reference>
<name>A0A162I9E7_9EURO</name>
<dbReference type="PANTHER" id="PTHR31299:SF0">
    <property type="entry name" value="ESTERASE, PUTATIVE (AFU_ORTHOLOGUE AFUA_1G05850)-RELATED"/>
    <property type="match status" value="1"/>
</dbReference>
<keyword evidence="2" id="KW-1185">Reference proteome</keyword>
<dbReference type="Gene3D" id="3.30.1870.10">
    <property type="entry name" value="EreA-like, domain 2"/>
    <property type="match status" value="1"/>
</dbReference>
<proteinExistence type="predicted"/>
<evidence type="ECO:0000313" key="1">
    <source>
        <dbReference type="EMBL" id="KZZ90363.1"/>
    </source>
</evidence>
<dbReference type="Pfam" id="PF05139">
    <property type="entry name" value="Erythro_esteras"/>
    <property type="match status" value="1"/>
</dbReference>